<dbReference type="Gene3D" id="1.10.150.20">
    <property type="entry name" value="5' to 3' exonuclease, C-terminal subdomain"/>
    <property type="match status" value="1"/>
</dbReference>
<dbReference type="PROSITE" id="PS50173">
    <property type="entry name" value="UMUC"/>
    <property type="match status" value="1"/>
</dbReference>
<name>A0A364NHX5_9GAMM</name>
<evidence type="ECO:0000256" key="4">
    <source>
        <dbReference type="ARBA" id="ARBA00023204"/>
    </source>
</evidence>
<dbReference type="Gene3D" id="3.30.1490.100">
    <property type="entry name" value="DNA polymerase, Y-family, little finger domain"/>
    <property type="match status" value="1"/>
</dbReference>
<evidence type="ECO:0000313" key="8">
    <source>
        <dbReference type="Proteomes" id="UP000250744"/>
    </source>
</evidence>
<dbReference type="GO" id="GO:0009432">
    <property type="term" value="P:SOS response"/>
    <property type="evidence" value="ECO:0007669"/>
    <property type="project" value="UniProtKB-KW"/>
</dbReference>
<evidence type="ECO:0000256" key="1">
    <source>
        <dbReference type="ARBA" id="ARBA00010945"/>
    </source>
</evidence>
<proteinExistence type="inferred from homology"/>
<feature type="domain" description="UmuC" evidence="6">
    <location>
        <begin position="7"/>
        <end position="192"/>
    </location>
</feature>
<dbReference type="SUPFAM" id="SSF56672">
    <property type="entry name" value="DNA/RNA polymerases"/>
    <property type="match status" value="1"/>
</dbReference>
<dbReference type="Pfam" id="PF13438">
    <property type="entry name" value="DUF4113"/>
    <property type="match status" value="1"/>
</dbReference>
<keyword evidence="4" id="KW-0234">DNA repair</keyword>
<dbReference type="CDD" id="cd01700">
    <property type="entry name" value="PolY_Pol_V_umuC"/>
    <property type="match status" value="1"/>
</dbReference>
<evidence type="ECO:0000256" key="2">
    <source>
        <dbReference type="ARBA" id="ARBA00022763"/>
    </source>
</evidence>
<dbReference type="InterPro" id="IPR050116">
    <property type="entry name" value="DNA_polymerase-Y"/>
</dbReference>
<dbReference type="GO" id="GO:0005829">
    <property type="term" value="C:cytosol"/>
    <property type="evidence" value="ECO:0007669"/>
    <property type="project" value="TreeGrafter"/>
</dbReference>
<dbReference type="AlphaFoldDB" id="A0A364NHX5"/>
<gene>
    <name evidence="7" type="ORF">DN062_17070</name>
</gene>
<keyword evidence="8" id="KW-1185">Reference proteome</keyword>
<dbReference type="Pfam" id="PF11799">
    <property type="entry name" value="IMS_C"/>
    <property type="match status" value="1"/>
</dbReference>
<reference evidence="7 8" key="1">
    <citation type="submission" date="2018-06" db="EMBL/GenBank/DDBJ databases">
        <title>Nitrincola tibetense sp. nov., isolated from Lake XuguoCo on Tibetan Plateau.</title>
        <authorList>
            <person name="Xing P."/>
        </authorList>
    </citation>
    <scope>NUCLEOTIDE SEQUENCE [LARGE SCALE GENOMIC DNA]</scope>
    <source>
        <strain evidence="8">xg18</strain>
    </source>
</reference>
<dbReference type="EMBL" id="QKRX01000019">
    <property type="protein sequence ID" value="RAU16644.1"/>
    <property type="molecule type" value="Genomic_DNA"/>
</dbReference>
<dbReference type="Proteomes" id="UP000250744">
    <property type="component" value="Unassembled WGS sequence"/>
</dbReference>
<keyword evidence="5" id="KW-0742">SOS response</keyword>
<protein>
    <submittedName>
        <fullName evidence="7">DNA polymerase V subunit UmuC</fullName>
    </submittedName>
</protein>
<keyword evidence="3" id="KW-0741">SOS mutagenesis</keyword>
<dbReference type="Gene3D" id="3.30.70.270">
    <property type="match status" value="1"/>
</dbReference>
<dbReference type="OrthoDB" id="9808813at2"/>
<dbReference type="InterPro" id="IPR025188">
    <property type="entry name" value="DUF4113"/>
</dbReference>
<comment type="caution">
    <text evidence="7">The sequence shown here is derived from an EMBL/GenBank/DDBJ whole genome shotgun (WGS) entry which is preliminary data.</text>
</comment>
<dbReference type="GO" id="GO:0006281">
    <property type="term" value="P:DNA repair"/>
    <property type="evidence" value="ECO:0007669"/>
    <property type="project" value="UniProtKB-KW"/>
</dbReference>
<dbReference type="Pfam" id="PF00817">
    <property type="entry name" value="IMS"/>
    <property type="match status" value="1"/>
</dbReference>
<dbReference type="InterPro" id="IPR043502">
    <property type="entry name" value="DNA/RNA_pol_sf"/>
</dbReference>
<evidence type="ECO:0000259" key="6">
    <source>
        <dbReference type="PROSITE" id="PS50173"/>
    </source>
</evidence>
<dbReference type="GO" id="GO:0003684">
    <property type="term" value="F:damaged DNA binding"/>
    <property type="evidence" value="ECO:0007669"/>
    <property type="project" value="InterPro"/>
</dbReference>
<dbReference type="GO" id="GO:0003887">
    <property type="term" value="F:DNA-directed DNA polymerase activity"/>
    <property type="evidence" value="ECO:0007669"/>
    <property type="project" value="TreeGrafter"/>
</dbReference>
<accession>A0A364NHX5</accession>
<dbReference type="PANTHER" id="PTHR11076:SF34">
    <property type="entry name" value="PROTEIN UMUC"/>
    <property type="match status" value="1"/>
</dbReference>
<dbReference type="RefSeq" id="WP_112160508.1">
    <property type="nucleotide sequence ID" value="NZ_QKRX01000019.1"/>
</dbReference>
<dbReference type="PANTHER" id="PTHR11076">
    <property type="entry name" value="DNA REPAIR POLYMERASE UMUC / TRANSFERASE FAMILY MEMBER"/>
    <property type="match status" value="1"/>
</dbReference>
<sequence>MSKKPIFALVDCNNFFASCETLFRPDLKDKPLIVLSNNDGCVVARSQEAKQLGIKMGVPFYQIKDLVNRYQVATFSSNYALYADLSSRVMSTLETLAPTVEVYSIDEAFLDLTGIDNLTSLFDFGLTLRHTLKQWTKIIVCVGIAPTKTLAKLANHAAKHYSKTQGVVDLTARERQRKLMALVPVGEVWGIGRKLTQRMESEGILTALDLANANTHYIRKHYSVVVERIVRELNGESCLPLESITPTKQQIVFSRSFSQRIHELSVMREAISDYTARAAEKLRKEQRYAKMITVFMRTNPFNPLQPRYAPSRSLEMTIPTDDTRELIKASHNLLQQIWQDGHRFMKAGVMLSDFYEPGVYQPSLFDPATPHANSQTLMKLLDQVNHSSAGRLYIASQGMRKDWSMKRQKLSPSYTTRWEDIPWVV</sequence>
<dbReference type="InterPro" id="IPR036775">
    <property type="entry name" value="DNA_pol_Y-fam_lit_finger_sf"/>
</dbReference>
<dbReference type="NCBIfam" id="NF002955">
    <property type="entry name" value="PRK03609.1"/>
    <property type="match status" value="1"/>
</dbReference>
<dbReference type="InterPro" id="IPR001126">
    <property type="entry name" value="UmuC"/>
</dbReference>
<keyword evidence="2" id="KW-0227">DNA damage</keyword>
<dbReference type="SUPFAM" id="SSF100879">
    <property type="entry name" value="Lesion bypass DNA polymerase (Y-family), little finger domain"/>
    <property type="match status" value="1"/>
</dbReference>
<evidence type="ECO:0000256" key="3">
    <source>
        <dbReference type="ARBA" id="ARBA00023199"/>
    </source>
</evidence>
<dbReference type="InterPro" id="IPR017961">
    <property type="entry name" value="DNA_pol_Y-fam_little_finger"/>
</dbReference>
<evidence type="ECO:0000313" key="7">
    <source>
        <dbReference type="EMBL" id="RAU16644.1"/>
    </source>
</evidence>
<comment type="similarity">
    <text evidence="1">Belongs to the DNA polymerase type-Y family.</text>
</comment>
<evidence type="ECO:0000256" key="5">
    <source>
        <dbReference type="ARBA" id="ARBA00023236"/>
    </source>
</evidence>
<dbReference type="GO" id="GO:0042276">
    <property type="term" value="P:error-prone translesion synthesis"/>
    <property type="evidence" value="ECO:0007669"/>
    <property type="project" value="TreeGrafter"/>
</dbReference>
<organism evidence="7 8">
    <name type="scientific">Nitrincola tibetensis</name>
    <dbReference type="NCBI Taxonomy" id="2219697"/>
    <lineage>
        <taxon>Bacteria</taxon>
        <taxon>Pseudomonadati</taxon>
        <taxon>Pseudomonadota</taxon>
        <taxon>Gammaproteobacteria</taxon>
        <taxon>Oceanospirillales</taxon>
        <taxon>Oceanospirillaceae</taxon>
        <taxon>Nitrincola</taxon>
    </lineage>
</organism>
<dbReference type="InterPro" id="IPR043128">
    <property type="entry name" value="Rev_trsase/Diguanyl_cyclase"/>
</dbReference>
<dbReference type="Gene3D" id="3.40.1170.60">
    <property type="match status" value="1"/>
</dbReference>